<evidence type="ECO:0000256" key="1">
    <source>
        <dbReference type="SAM" id="Phobius"/>
    </source>
</evidence>
<feature type="transmembrane region" description="Helical" evidence="1">
    <location>
        <begin position="29"/>
        <end position="49"/>
    </location>
</feature>
<feature type="transmembrane region" description="Helical" evidence="1">
    <location>
        <begin position="81"/>
        <end position="101"/>
    </location>
</feature>
<gene>
    <name evidence="2" type="ORF">GLP40_28145</name>
</gene>
<keyword evidence="1" id="KW-1133">Transmembrane helix</keyword>
<evidence type="ECO:0000313" key="2">
    <source>
        <dbReference type="EMBL" id="MTE16621.1"/>
    </source>
</evidence>
<protein>
    <submittedName>
        <fullName evidence="2">Uncharacterized protein</fullName>
    </submittedName>
</protein>
<keyword evidence="3" id="KW-1185">Reference proteome</keyword>
<organism evidence="2 3">
    <name type="scientific">Nocardia aurantiaca</name>
    <dbReference type="NCBI Taxonomy" id="2675850"/>
    <lineage>
        <taxon>Bacteria</taxon>
        <taxon>Bacillati</taxon>
        <taxon>Actinomycetota</taxon>
        <taxon>Actinomycetes</taxon>
        <taxon>Mycobacteriales</taxon>
        <taxon>Nocardiaceae</taxon>
        <taxon>Nocardia</taxon>
    </lineage>
</organism>
<dbReference type="Proteomes" id="UP000432464">
    <property type="component" value="Unassembled WGS sequence"/>
</dbReference>
<reference evidence="2 3" key="1">
    <citation type="submission" date="2019-11" db="EMBL/GenBank/DDBJ databases">
        <title>Nocardia sp. nov. CT2-14 isolated from soil.</title>
        <authorList>
            <person name="Kanchanasin P."/>
            <person name="Tanasupawat S."/>
            <person name="Yuki M."/>
            <person name="Kudo T."/>
        </authorList>
    </citation>
    <scope>NUCLEOTIDE SEQUENCE [LARGE SCALE GENOMIC DNA]</scope>
    <source>
        <strain evidence="2 3">CT2-14</strain>
    </source>
</reference>
<dbReference type="AlphaFoldDB" id="A0A6I3L520"/>
<feature type="transmembrane region" description="Helical" evidence="1">
    <location>
        <begin position="55"/>
        <end position="74"/>
    </location>
</feature>
<dbReference type="RefSeq" id="WP_154791021.1">
    <property type="nucleotide sequence ID" value="NZ_WMBB01000015.1"/>
</dbReference>
<feature type="transmembrane region" description="Helical" evidence="1">
    <location>
        <begin position="107"/>
        <end position="123"/>
    </location>
</feature>
<keyword evidence="1" id="KW-0812">Transmembrane</keyword>
<proteinExistence type="predicted"/>
<sequence length="137" mass="14551">MSDLGTQLDRGAGVDDSYRMPRAVRAARILALGMAGLGVISVAASGWLLGTKAAIGTAAPFIPAFLLGLIALAFNSEGQSVRIVAILVAVMNMLWTVPSIIEGRPPGPLGPLVSLAVIVLLFRRDARDWFEPPSQWW</sequence>
<accession>A0A6I3L520</accession>
<evidence type="ECO:0000313" key="3">
    <source>
        <dbReference type="Proteomes" id="UP000432464"/>
    </source>
</evidence>
<keyword evidence="1" id="KW-0472">Membrane</keyword>
<comment type="caution">
    <text evidence="2">The sequence shown here is derived from an EMBL/GenBank/DDBJ whole genome shotgun (WGS) entry which is preliminary data.</text>
</comment>
<name>A0A6I3L520_9NOCA</name>
<dbReference type="EMBL" id="WMBB01000015">
    <property type="protein sequence ID" value="MTE16621.1"/>
    <property type="molecule type" value="Genomic_DNA"/>
</dbReference>